<sequence>MVSIKGRQEADISPLLLVKSPVVLCRPKKRCLLPTALSSFYYVLIDHSPLHTRHPVAIAMRFTSASVFLLFAGLLSTVLALPVVDARAELESVEAFQARKLNLEIRGYDSPSGESLLSRAPPDSSIAELPVITWTGNSASKSLEKTDSGKGVLWAEALLEAAKAAGIPEFQKLPSPLKLQPSNPADFTGTSSATEFLFKWKGKDYIATANSKSRTKGTVEIKKQVYPAPSN</sequence>
<evidence type="ECO:0000313" key="3">
    <source>
        <dbReference type="Proteomes" id="UP000799118"/>
    </source>
</evidence>
<keyword evidence="1" id="KW-1133">Transmembrane helix</keyword>
<proteinExistence type="predicted"/>
<accession>A0A6A4IEJ3</accession>
<dbReference type="AlphaFoldDB" id="A0A6A4IEJ3"/>
<dbReference type="Proteomes" id="UP000799118">
    <property type="component" value="Unassembled WGS sequence"/>
</dbReference>
<organism evidence="2 3">
    <name type="scientific">Gymnopus androsaceus JB14</name>
    <dbReference type="NCBI Taxonomy" id="1447944"/>
    <lineage>
        <taxon>Eukaryota</taxon>
        <taxon>Fungi</taxon>
        <taxon>Dikarya</taxon>
        <taxon>Basidiomycota</taxon>
        <taxon>Agaricomycotina</taxon>
        <taxon>Agaricomycetes</taxon>
        <taxon>Agaricomycetidae</taxon>
        <taxon>Agaricales</taxon>
        <taxon>Marasmiineae</taxon>
        <taxon>Omphalotaceae</taxon>
        <taxon>Gymnopus</taxon>
    </lineage>
</organism>
<keyword evidence="3" id="KW-1185">Reference proteome</keyword>
<dbReference type="EMBL" id="ML769391">
    <property type="protein sequence ID" value="KAE9408420.1"/>
    <property type="molecule type" value="Genomic_DNA"/>
</dbReference>
<keyword evidence="1" id="KW-0812">Transmembrane</keyword>
<feature type="transmembrane region" description="Helical" evidence="1">
    <location>
        <begin position="62"/>
        <end position="84"/>
    </location>
</feature>
<name>A0A6A4IEJ3_9AGAR</name>
<protein>
    <submittedName>
        <fullName evidence="2">Uncharacterized protein</fullName>
    </submittedName>
</protein>
<reference evidence="2" key="1">
    <citation type="journal article" date="2019" name="Environ. Microbiol.">
        <title>Fungal ecological strategies reflected in gene transcription - a case study of two litter decomposers.</title>
        <authorList>
            <person name="Barbi F."/>
            <person name="Kohler A."/>
            <person name="Barry K."/>
            <person name="Baskaran P."/>
            <person name="Daum C."/>
            <person name="Fauchery L."/>
            <person name="Ihrmark K."/>
            <person name="Kuo A."/>
            <person name="LaButti K."/>
            <person name="Lipzen A."/>
            <person name="Morin E."/>
            <person name="Grigoriev I.V."/>
            <person name="Henrissat B."/>
            <person name="Lindahl B."/>
            <person name="Martin F."/>
        </authorList>
    </citation>
    <scope>NUCLEOTIDE SEQUENCE</scope>
    <source>
        <strain evidence="2">JB14</strain>
    </source>
</reference>
<evidence type="ECO:0000256" key="1">
    <source>
        <dbReference type="SAM" id="Phobius"/>
    </source>
</evidence>
<evidence type="ECO:0000313" key="2">
    <source>
        <dbReference type="EMBL" id="KAE9408420.1"/>
    </source>
</evidence>
<keyword evidence="1" id="KW-0472">Membrane</keyword>
<gene>
    <name evidence="2" type="ORF">BT96DRAFT_970723</name>
</gene>